<organism evidence="2 3">
    <name type="scientific">Desulfosporosinus acididurans</name>
    <dbReference type="NCBI Taxonomy" id="476652"/>
    <lineage>
        <taxon>Bacteria</taxon>
        <taxon>Bacillati</taxon>
        <taxon>Bacillota</taxon>
        <taxon>Clostridia</taxon>
        <taxon>Eubacteriales</taxon>
        <taxon>Desulfitobacteriaceae</taxon>
        <taxon>Desulfosporosinus</taxon>
    </lineage>
</organism>
<dbReference type="NCBIfam" id="TIGR00254">
    <property type="entry name" value="GGDEF"/>
    <property type="match status" value="1"/>
</dbReference>
<dbReference type="InterPro" id="IPR043128">
    <property type="entry name" value="Rev_trsase/Diguanyl_cyclase"/>
</dbReference>
<dbReference type="InterPro" id="IPR000160">
    <property type="entry name" value="GGDEF_dom"/>
</dbReference>
<keyword evidence="3" id="KW-1185">Reference proteome</keyword>
<dbReference type="InterPro" id="IPR050469">
    <property type="entry name" value="Diguanylate_Cyclase"/>
</dbReference>
<dbReference type="RefSeq" id="WP_047810633.1">
    <property type="nucleotide sequence ID" value="NZ_LDZY01000009.1"/>
</dbReference>
<gene>
    <name evidence="2" type="primary">ydaM_1</name>
    <name evidence="2" type="ORF">DEAC_c28020</name>
</gene>
<dbReference type="GO" id="GO:0052621">
    <property type="term" value="F:diguanylate cyclase activity"/>
    <property type="evidence" value="ECO:0007669"/>
    <property type="project" value="UniProtKB-EC"/>
</dbReference>
<dbReference type="PANTHER" id="PTHR45138">
    <property type="entry name" value="REGULATORY COMPONENTS OF SENSORY TRANSDUCTION SYSTEM"/>
    <property type="match status" value="1"/>
</dbReference>
<dbReference type="PANTHER" id="PTHR45138:SF9">
    <property type="entry name" value="DIGUANYLATE CYCLASE DGCM-RELATED"/>
    <property type="match status" value="1"/>
</dbReference>
<accession>A0A0J1FP30</accession>
<comment type="caution">
    <text evidence="2">The sequence shown here is derived from an EMBL/GenBank/DDBJ whole genome shotgun (WGS) entry which is preliminary data.</text>
</comment>
<dbReference type="Pfam" id="PF00990">
    <property type="entry name" value="GGDEF"/>
    <property type="match status" value="1"/>
</dbReference>
<dbReference type="EC" id="2.7.7.65" evidence="2"/>
<dbReference type="InterPro" id="IPR029787">
    <property type="entry name" value="Nucleotide_cyclase"/>
</dbReference>
<feature type="domain" description="GGDEF" evidence="1">
    <location>
        <begin position="1"/>
        <end position="116"/>
    </location>
</feature>
<reference evidence="2 3" key="1">
    <citation type="submission" date="2015-06" db="EMBL/GenBank/DDBJ databases">
        <title>Draft genome of the moderately acidophilic sulfate reducer Candidatus Desulfosporosinus acididurans strain M1.</title>
        <authorList>
            <person name="Poehlein A."/>
            <person name="Petzsch P."/>
            <person name="Johnson B.D."/>
            <person name="Schloemann M."/>
            <person name="Daniel R."/>
            <person name="Muehling M."/>
        </authorList>
    </citation>
    <scope>NUCLEOTIDE SEQUENCE [LARGE SCALE GENOMIC DNA]</scope>
    <source>
        <strain evidence="2 3">M1</strain>
    </source>
</reference>
<sequence length="135" mass="15156">MLSLQNYFDVVGLSISVSILLTIKKIRKIDTLARWGGEEFILLLPETTINKAVVLGEKLRERLSRMDISNVGNVTASFGVAEYNSGDTVDTIVQKADDMMYQAKSAGRNCVRYIENENKYFVLEIFTLNSLGLIK</sequence>
<evidence type="ECO:0000313" key="2">
    <source>
        <dbReference type="EMBL" id="KLU65250.1"/>
    </source>
</evidence>
<dbReference type="SUPFAM" id="SSF55073">
    <property type="entry name" value="Nucleotide cyclase"/>
    <property type="match status" value="1"/>
</dbReference>
<dbReference type="PATRIC" id="fig|476652.3.peg.2937"/>
<dbReference type="STRING" id="476652.DEAC_c28020"/>
<dbReference type="Gene3D" id="3.30.70.270">
    <property type="match status" value="1"/>
</dbReference>
<name>A0A0J1FP30_9FIRM</name>
<dbReference type="EMBL" id="LDZY01000009">
    <property type="protein sequence ID" value="KLU65250.1"/>
    <property type="molecule type" value="Genomic_DNA"/>
</dbReference>
<dbReference type="AlphaFoldDB" id="A0A0J1FP30"/>
<keyword evidence="2" id="KW-0548">Nucleotidyltransferase</keyword>
<dbReference type="Proteomes" id="UP000036356">
    <property type="component" value="Unassembled WGS sequence"/>
</dbReference>
<evidence type="ECO:0000313" key="3">
    <source>
        <dbReference type="Proteomes" id="UP000036356"/>
    </source>
</evidence>
<dbReference type="PROSITE" id="PS50887">
    <property type="entry name" value="GGDEF"/>
    <property type="match status" value="1"/>
</dbReference>
<keyword evidence="2" id="KW-0808">Transferase</keyword>
<evidence type="ECO:0000259" key="1">
    <source>
        <dbReference type="PROSITE" id="PS50887"/>
    </source>
</evidence>
<proteinExistence type="predicted"/>
<dbReference type="CDD" id="cd01949">
    <property type="entry name" value="GGDEF"/>
    <property type="match status" value="1"/>
</dbReference>
<protein>
    <submittedName>
        <fullName evidence="2">Putative diguanylate cyclase YdaM</fullName>
        <ecNumber evidence="2">2.7.7.65</ecNumber>
    </submittedName>
</protein>
<dbReference type="SMART" id="SM00267">
    <property type="entry name" value="GGDEF"/>
    <property type="match status" value="1"/>
</dbReference>